<dbReference type="AlphaFoldDB" id="A0A165H5C8"/>
<dbReference type="PANTHER" id="PTHR39609">
    <property type="entry name" value="RFEG-RELATED"/>
    <property type="match status" value="1"/>
</dbReference>
<dbReference type="Proteomes" id="UP000076632">
    <property type="component" value="Unassembled WGS sequence"/>
</dbReference>
<evidence type="ECO:0000256" key="1">
    <source>
        <dbReference type="SAM" id="MobiDB-lite"/>
    </source>
</evidence>
<sequence length="230" mass="25125">MPPIRNVYWIPGDGIAREVIQADICRYLGNDALVRPDVFEGREGYRIQAYRNLTSEMIADLKADSRRWQEENATDKRSNYRASSMREVPVAARKPAVGPMDYPEPSSQSYRQSYGPGAAQAPTGMAYSGSIPASTSGYDQAAYTYGQPSGYGVPSGDPYTPPPSGYVYGTDYGSQGQPRTAPYPYGQSPTGPTERASSVEKIDTSRFYPPGPQTQVAGRGSQYPSQPYSR</sequence>
<dbReference type="OrthoDB" id="4146887at2759"/>
<dbReference type="GeneID" id="28900257"/>
<keyword evidence="3" id="KW-1185">Reference proteome</keyword>
<dbReference type="EMBL" id="KV407458">
    <property type="protein sequence ID" value="KZF23006.1"/>
    <property type="molecule type" value="Genomic_DNA"/>
</dbReference>
<dbReference type="PANTHER" id="PTHR39609:SF1">
    <property type="entry name" value="RFEG"/>
    <property type="match status" value="1"/>
</dbReference>
<name>A0A165H5C8_XYLHT</name>
<protein>
    <recommendedName>
        <fullName evidence="4">Transcription factor RfeG</fullName>
    </recommendedName>
</protein>
<accession>A0A165H5C8</accession>
<evidence type="ECO:0000313" key="2">
    <source>
        <dbReference type="EMBL" id="KZF23006.1"/>
    </source>
</evidence>
<feature type="region of interest" description="Disordered" evidence="1">
    <location>
        <begin position="94"/>
        <end position="123"/>
    </location>
</feature>
<feature type="region of interest" description="Disordered" evidence="1">
    <location>
        <begin position="67"/>
        <end position="86"/>
    </location>
</feature>
<feature type="compositionally biased region" description="Basic and acidic residues" evidence="1">
    <location>
        <begin position="67"/>
        <end position="78"/>
    </location>
</feature>
<gene>
    <name evidence="2" type="ORF">L228DRAFT_268370</name>
</gene>
<proteinExistence type="predicted"/>
<organism evidence="2 3">
    <name type="scientific">Xylona heveae (strain CBS 132557 / TC161)</name>
    <dbReference type="NCBI Taxonomy" id="1328760"/>
    <lineage>
        <taxon>Eukaryota</taxon>
        <taxon>Fungi</taxon>
        <taxon>Dikarya</taxon>
        <taxon>Ascomycota</taxon>
        <taxon>Pezizomycotina</taxon>
        <taxon>Xylonomycetes</taxon>
        <taxon>Xylonales</taxon>
        <taxon>Xylonaceae</taxon>
        <taxon>Xylona</taxon>
    </lineage>
</organism>
<dbReference type="STRING" id="1328760.A0A165H5C8"/>
<evidence type="ECO:0008006" key="4">
    <source>
        <dbReference type="Google" id="ProtNLM"/>
    </source>
</evidence>
<feature type="region of interest" description="Disordered" evidence="1">
    <location>
        <begin position="149"/>
        <end position="230"/>
    </location>
</feature>
<reference evidence="2 3" key="1">
    <citation type="journal article" date="2016" name="Fungal Biol.">
        <title>The genome of Xylona heveae provides a window into fungal endophytism.</title>
        <authorList>
            <person name="Gazis R."/>
            <person name="Kuo A."/>
            <person name="Riley R."/>
            <person name="LaButti K."/>
            <person name="Lipzen A."/>
            <person name="Lin J."/>
            <person name="Amirebrahimi M."/>
            <person name="Hesse C.N."/>
            <person name="Spatafora J.W."/>
            <person name="Henrissat B."/>
            <person name="Hainaut M."/>
            <person name="Grigoriev I.V."/>
            <person name="Hibbett D.S."/>
        </authorList>
    </citation>
    <scope>NUCLEOTIDE SEQUENCE [LARGE SCALE GENOMIC DNA]</scope>
    <source>
        <strain evidence="2 3">TC161</strain>
    </source>
</reference>
<evidence type="ECO:0000313" key="3">
    <source>
        <dbReference type="Proteomes" id="UP000076632"/>
    </source>
</evidence>
<dbReference type="InParanoid" id="A0A165H5C8"/>
<dbReference type="RefSeq" id="XP_018188561.1">
    <property type="nucleotide sequence ID" value="XM_018335120.1"/>
</dbReference>